<dbReference type="InterPro" id="IPR016082">
    <property type="entry name" value="Ribosomal_uL30_ferredoxin-like"/>
</dbReference>
<protein>
    <recommendedName>
        <fullName evidence="7">Ribosome biogenesis protein RLP7</fullName>
    </recommendedName>
</protein>
<dbReference type="GO" id="GO:0000463">
    <property type="term" value="P:maturation of LSU-rRNA from tricistronic rRNA transcript (SSU-rRNA, 5.8S rRNA, LSU-rRNA)"/>
    <property type="evidence" value="ECO:0007669"/>
    <property type="project" value="EnsemblFungi"/>
</dbReference>
<dbReference type="FunCoup" id="G0VHD9">
    <property type="interactions" value="435"/>
</dbReference>
<dbReference type="eggNOG" id="KOG3184">
    <property type="taxonomic scope" value="Eukaryota"/>
</dbReference>
<keyword evidence="11" id="KW-1185">Reference proteome</keyword>
<evidence type="ECO:0000256" key="6">
    <source>
        <dbReference type="ARBA" id="ARBA00037037"/>
    </source>
</evidence>
<dbReference type="Gene3D" id="3.30.1390.20">
    <property type="entry name" value="Ribosomal protein L30, ferredoxin-like fold domain"/>
    <property type="match status" value="1"/>
</dbReference>
<dbReference type="InterPro" id="IPR035808">
    <property type="entry name" value="Ribosomal_uL30_euk_arc"/>
</dbReference>
<organism evidence="10 11">
    <name type="scientific">Naumovozyma castellii</name>
    <name type="common">Yeast</name>
    <name type="synonym">Saccharomyces castellii</name>
    <dbReference type="NCBI Taxonomy" id="27288"/>
    <lineage>
        <taxon>Eukaryota</taxon>
        <taxon>Fungi</taxon>
        <taxon>Dikarya</taxon>
        <taxon>Ascomycota</taxon>
        <taxon>Saccharomycotina</taxon>
        <taxon>Saccharomycetes</taxon>
        <taxon>Saccharomycetales</taxon>
        <taxon>Saccharomycetaceae</taxon>
        <taxon>Naumovozyma</taxon>
    </lineage>
</organism>
<evidence type="ECO:0000256" key="2">
    <source>
        <dbReference type="ARBA" id="ARBA00007594"/>
    </source>
</evidence>
<dbReference type="GO" id="GO:0022625">
    <property type="term" value="C:cytosolic large ribosomal subunit"/>
    <property type="evidence" value="ECO:0007669"/>
    <property type="project" value="TreeGrafter"/>
</dbReference>
<feature type="region of interest" description="Disordered" evidence="8">
    <location>
        <begin position="1"/>
        <end position="51"/>
    </location>
</feature>
<dbReference type="EMBL" id="HE576758">
    <property type="protein sequence ID" value="CCC71245.1"/>
    <property type="molecule type" value="Genomic_DNA"/>
</dbReference>
<keyword evidence="3" id="KW-0690">Ribosome biogenesis</keyword>
<dbReference type="PANTHER" id="PTHR11524:SF26">
    <property type="entry name" value="RIBOSOME BIOGENESIS PROTEIN RLP7"/>
    <property type="match status" value="1"/>
</dbReference>
<evidence type="ECO:0000313" key="10">
    <source>
        <dbReference type="EMBL" id="CCC71245.1"/>
    </source>
</evidence>
<comment type="subcellular location">
    <subcellularLocation>
        <location evidence="1">Nucleus</location>
        <location evidence="1">Nucleolus</location>
    </subcellularLocation>
</comment>
<evidence type="ECO:0000256" key="1">
    <source>
        <dbReference type="ARBA" id="ARBA00004604"/>
    </source>
</evidence>
<proteinExistence type="inferred from homology"/>
<feature type="domain" description="Large ribosomal subunit protein uL30-like ferredoxin-like fold" evidence="9">
    <location>
        <begin position="138"/>
        <end position="190"/>
    </location>
</feature>
<name>G0VHD9_NAUCA</name>
<dbReference type="InterPro" id="IPR018038">
    <property type="entry name" value="Ribosomal_uL30_CS"/>
</dbReference>
<gene>
    <name evidence="10" type="primary">NCAS0G03580</name>
    <name evidence="10" type="ordered locus">NCAS_0G03580</name>
</gene>
<dbReference type="GO" id="GO:0030687">
    <property type="term" value="C:preribosome, large subunit precursor"/>
    <property type="evidence" value="ECO:0007669"/>
    <property type="project" value="EnsemblFungi"/>
</dbReference>
<dbReference type="GO" id="GO:0005730">
    <property type="term" value="C:nucleolus"/>
    <property type="evidence" value="ECO:0007669"/>
    <property type="project" value="UniProtKB-SubCell"/>
</dbReference>
<dbReference type="STRING" id="1064592.G0VHD9"/>
<evidence type="ECO:0000256" key="4">
    <source>
        <dbReference type="ARBA" id="ARBA00022884"/>
    </source>
</evidence>
<dbReference type="GO" id="GO:0003735">
    <property type="term" value="F:structural constituent of ribosome"/>
    <property type="evidence" value="ECO:0007669"/>
    <property type="project" value="TreeGrafter"/>
</dbReference>
<evidence type="ECO:0000256" key="8">
    <source>
        <dbReference type="SAM" id="MobiDB-lite"/>
    </source>
</evidence>
<dbReference type="Proteomes" id="UP000001640">
    <property type="component" value="Chromosome 7"/>
</dbReference>
<feature type="compositionally biased region" description="Basic residues" evidence="8">
    <location>
        <begin position="37"/>
        <end position="51"/>
    </location>
</feature>
<reference evidence="10 11" key="1">
    <citation type="journal article" date="2011" name="Proc. Natl. Acad. Sci. U.S.A.">
        <title>Evolutionary erosion of yeast sex chromosomes by mating-type switching accidents.</title>
        <authorList>
            <person name="Gordon J.L."/>
            <person name="Armisen D."/>
            <person name="Proux-Wera E."/>
            <person name="Oheigeartaigh S.S."/>
            <person name="Byrne K.P."/>
            <person name="Wolfe K.H."/>
        </authorList>
    </citation>
    <scope>NUCLEOTIDE SEQUENCE [LARGE SCALE GENOMIC DNA]</scope>
    <source>
        <strain evidence="11">ATCC 76901 / BCRC 22586 / CBS 4309 / NBRC 1992 / NRRL Y-12630</strain>
    </source>
</reference>
<dbReference type="Pfam" id="PF00327">
    <property type="entry name" value="Ribosomal_L30"/>
    <property type="match status" value="1"/>
</dbReference>
<dbReference type="GO" id="GO:0042134">
    <property type="term" value="F:rRNA primary transcript binding"/>
    <property type="evidence" value="ECO:0007669"/>
    <property type="project" value="EnsemblFungi"/>
</dbReference>
<dbReference type="PANTHER" id="PTHR11524">
    <property type="entry name" value="60S RIBOSOMAL PROTEIN L7"/>
    <property type="match status" value="1"/>
</dbReference>
<evidence type="ECO:0000313" key="11">
    <source>
        <dbReference type="Proteomes" id="UP000001640"/>
    </source>
</evidence>
<keyword evidence="4" id="KW-0694">RNA-binding</keyword>
<comment type="similarity">
    <text evidence="2">Belongs to the universal ribosomal protein uL30 family.</text>
</comment>
<dbReference type="CDD" id="cd01657">
    <property type="entry name" value="Ribosomal_L7_archeal_euk"/>
    <property type="match status" value="1"/>
</dbReference>
<keyword evidence="5" id="KW-0539">Nucleus</keyword>
<reference key="2">
    <citation type="submission" date="2011-08" db="EMBL/GenBank/DDBJ databases">
        <title>Genome sequence of Naumovozyma castellii.</title>
        <authorList>
            <person name="Gordon J.L."/>
            <person name="Armisen D."/>
            <person name="Proux-Wera E."/>
            <person name="OhEigeartaigh S.S."/>
            <person name="Byrne K.P."/>
            <person name="Wolfe K.H."/>
        </authorList>
    </citation>
    <scope>NUCLEOTIDE SEQUENCE</scope>
    <source>
        <strain>Type strain:CBS 4309</strain>
    </source>
</reference>
<evidence type="ECO:0000256" key="5">
    <source>
        <dbReference type="ARBA" id="ARBA00023242"/>
    </source>
</evidence>
<feature type="compositionally biased region" description="Basic and acidic residues" evidence="8">
    <location>
        <begin position="23"/>
        <end position="35"/>
    </location>
</feature>
<dbReference type="AlphaFoldDB" id="G0VHD9"/>
<accession>G0VHD9</accession>
<sequence length="318" mass="36647">MSDSTKPVLNSTPEILLRKRRNADRTRLEKQELARQRQAKQKKQKSQRKNRFIRMESIAANTLATEREKERIKRISKLENKKSKNELDHLPSEKNFILKISEKTPEEQEETVDVDDDEENDDNLVREKIEYDGKDQLLFVVRVKGPTAVKLPHKVFKILSVLRLDELNTGVFIKLTPSVFPLLKLVAPYIVIGRPSLSSIRSLIQKRSKIMYQGPEETEPKSIVLNDNNIIEEKLGETGIICMEDIIHEIATLGESFKSCTFFLQPFKLNREVSGFNSLNRLRKIEQKENESKIRQVSNASTAPIIQIDIDSLISKVN</sequence>
<dbReference type="InParanoid" id="G0VHD9"/>
<comment type="function">
    <text evidence="6">Involved in the biogenesis of the 60S ribosomal subunit. May act as a specificity factor that binds precursor rRNAs and tethers the enzymes that carry out the early 5' to 3' exonucleolytic reactions that generate the mature rRNAs.</text>
</comment>
<dbReference type="OMA" id="VNGWGPQ"/>
<dbReference type="HOGENOM" id="CLU_055156_1_0_1"/>
<dbReference type="KEGG" id="ncs:NCAS_0G03580"/>
<evidence type="ECO:0000256" key="7">
    <source>
        <dbReference type="ARBA" id="ARBA00039196"/>
    </source>
</evidence>
<dbReference type="GeneID" id="96904910"/>
<dbReference type="InterPro" id="IPR036919">
    <property type="entry name" value="Ribo_uL30_ferredoxin-like_sf"/>
</dbReference>
<dbReference type="InterPro" id="IPR039699">
    <property type="entry name" value="Ribosomal_uL30"/>
</dbReference>
<dbReference type="PROSITE" id="PS00634">
    <property type="entry name" value="RIBOSOMAL_L30"/>
    <property type="match status" value="1"/>
</dbReference>
<evidence type="ECO:0000259" key="9">
    <source>
        <dbReference type="Pfam" id="PF00327"/>
    </source>
</evidence>
<evidence type="ECO:0000256" key="3">
    <source>
        <dbReference type="ARBA" id="ARBA00022517"/>
    </source>
</evidence>
<dbReference type="OrthoDB" id="28644at2759"/>
<dbReference type="GO" id="GO:0000465">
    <property type="term" value="P:exonucleolytic trimming to generate mature 5'-end of 5.8S rRNA from tricistronic rRNA transcript (SSU-rRNA, 5.8S rRNA, LSU-rRNA)"/>
    <property type="evidence" value="ECO:0007669"/>
    <property type="project" value="EnsemblFungi"/>
</dbReference>
<dbReference type="RefSeq" id="XP_003677597.1">
    <property type="nucleotide sequence ID" value="XM_003677549.1"/>
</dbReference>
<dbReference type="SUPFAM" id="SSF55129">
    <property type="entry name" value="Ribosomal protein L30p/L7e"/>
    <property type="match status" value="1"/>
</dbReference>
<feature type="compositionally biased region" description="Polar residues" evidence="8">
    <location>
        <begin position="1"/>
        <end position="13"/>
    </location>
</feature>